<protein>
    <submittedName>
        <fullName evidence="2">Uncharacterized protein</fullName>
    </submittedName>
</protein>
<feature type="compositionally biased region" description="Polar residues" evidence="1">
    <location>
        <begin position="445"/>
        <end position="464"/>
    </location>
</feature>
<feature type="region of interest" description="Disordered" evidence="1">
    <location>
        <begin position="493"/>
        <end position="540"/>
    </location>
</feature>
<feature type="region of interest" description="Disordered" evidence="1">
    <location>
        <begin position="329"/>
        <end position="395"/>
    </location>
</feature>
<organism evidence="2 3">
    <name type="scientific">Pochonia chlamydosporia 170</name>
    <dbReference type="NCBI Taxonomy" id="1380566"/>
    <lineage>
        <taxon>Eukaryota</taxon>
        <taxon>Fungi</taxon>
        <taxon>Dikarya</taxon>
        <taxon>Ascomycota</taxon>
        <taxon>Pezizomycotina</taxon>
        <taxon>Sordariomycetes</taxon>
        <taxon>Hypocreomycetidae</taxon>
        <taxon>Hypocreales</taxon>
        <taxon>Clavicipitaceae</taxon>
        <taxon>Pochonia</taxon>
    </lineage>
</organism>
<dbReference type="KEGG" id="pchm:VFPPC_07520"/>
<dbReference type="GeneID" id="28850357"/>
<feature type="compositionally biased region" description="Acidic residues" evidence="1">
    <location>
        <begin position="421"/>
        <end position="432"/>
    </location>
</feature>
<accession>A0A179FJV4</accession>
<feature type="compositionally biased region" description="Polar residues" evidence="1">
    <location>
        <begin position="230"/>
        <end position="257"/>
    </location>
</feature>
<evidence type="ECO:0000313" key="3">
    <source>
        <dbReference type="Proteomes" id="UP000078397"/>
    </source>
</evidence>
<proteinExistence type="predicted"/>
<dbReference type="RefSeq" id="XP_022284354.1">
    <property type="nucleotide sequence ID" value="XM_022428566.1"/>
</dbReference>
<dbReference type="OrthoDB" id="10252009at2759"/>
<dbReference type="AlphaFoldDB" id="A0A179FJV4"/>
<feature type="compositionally biased region" description="Polar residues" evidence="1">
    <location>
        <begin position="264"/>
        <end position="274"/>
    </location>
</feature>
<feature type="region of interest" description="Disordered" evidence="1">
    <location>
        <begin position="411"/>
        <end position="474"/>
    </location>
</feature>
<dbReference type="Proteomes" id="UP000078397">
    <property type="component" value="Unassembled WGS sequence"/>
</dbReference>
<feature type="region of interest" description="Disordered" evidence="1">
    <location>
        <begin position="214"/>
        <end position="280"/>
    </location>
</feature>
<comment type="caution">
    <text evidence="2">The sequence shown here is derived from an EMBL/GenBank/DDBJ whole genome shotgun (WGS) entry which is preliminary data.</text>
</comment>
<sequence length="665" mass="73643">MLGLTAHQVERFVINYLAQQKVWELYEHNVEKIPYGELHQYSVETKDSIADLIHSYPPKLSTDKITRDDAKKAIKYLESRRLDKYIGSLEGWMGTNTGGFIKLNIADHLLQHAMDKDAIRRGQNADWINEQAIYSTATARAEKMAAAADKSCLINDAFMGVVAQIFDTCGQTQVDDDTTIKDGIHVTPRRNRLVRGGILTDVTEIVTVPMLESLQPPPSIAFMPPDGSEDSSTALEMDQTSQTSDVQPSPKSRTLTKTIKKTQGARTASSSGRPVSQDLRRRVTSFQALQKLMNPDGGELGQGDGLFGTTSTAGSEVTAAVSDGLSAGYQSLSSRRRSSVRSREESRATPANENSRPARHQVVDAHSFTTASDSLGKNNAPIAQNAEEQTTTKSDQIREELDNKWGHYLQPEPKASVENAPAEEFDNDEDYIPEEKSTTKRKSAAQLQKTPTKQRKPTVQPSHPRQQRFHDGNYGTAVGTIRPLELIPIERQQSGERQRAIDSHNLLRPPQQSLPDTAGRVSTTATSAQGEPSKRKRNKNTIFGLERNQELAKPVEASENVEYTWSANEAEFAEVARSARYAFVADRIVGNNTPWSADTMEELKKLKDAHDRLEQYYRGCTTRAAKKSKFAGCASWARYAGRAEAADFALEISGLDKNAEKSDEN</sequence>
<gene>
    <name evidence="2" type="ORF">VFPPC_07520</name>
</gene>
<evidence type="ECO:0000313" key="2">
    <source>
        <dbReference type="EMBL" id="OAQ65886.2"/>
    </source>
</evidence>
<feature type="compositionally biased region" description="Polar residues" evidence="1">
    <location>
        <begin position="367"/>
        <end position="377"/>
    </location>
</feature>
<reference evidence="2 3" key="1">
    <citation type="journal article" date="2016" name="PLoS Pathog.">
        <title>Biosynthesis of antibiotic leucinostatins in bio-control fungus Purpureocillium lilacinum and their inhibition on phytophthora revealed by genome mining.</title>
        <authorList>
            <person name="Wang G."/>
            <person name="Liu Z."/>
            <person name="Lin R."/>
            <person name="Li E."/>
            <person name="Mao Z."/>
            <person name="Ling J."/>
            <person name="Yang Y."/>
            <person name="Yin W.B."/>
            <person name="Xie B."/>
        </authorList>
    </citation>
    <scope>NUCLEOTIDE SEQUENCE [LARGE SCALE GENOMIC DNA]</scope>
    <source>
        <strain evidence="2">170</strain>
    </source>
</reference>
<feature type="compositionally biased region" description="Polar residues" evidence="1">
    <location>
        <begin position="510"/>
        <end position="530"/>
    </location>
</feature>
<feature type="compositionally biased region" description="Basic and acidic residues" evidence="1">
    <location>
        <begin position="493"/>
        <end position="502"/>
    </location>
</feature>
<keyword evidence="3" id="KW-1185">Reference proteome</keyword>
<name>A0A179FJV4_METCM</name>
<evidence type="ECO:0000256" key="1">
    <source>
        <dbReference type="SAM" id="MobiDB-lite"/>
    </source>
</evidence>
<dbReference type="EMBL" id="LSBJ02000004">
    <property type="protein sequence ID" value="OAQ65886.2"/>
    <property type="molecule type" value="Genomic_DNA"/>
</dbReference>